<name>D9QTX9_ACEAZ</name>
<accession>D9QTX9</accession>
<dbReference type="Pfam" id="PF07997">
    <property type="entry name" value="DUF1694"/>
    <property type="match status" value="1"/>
</dbReference>
<keyword evidence="3" id="KW-1185">Reference proteome</keyword>
<dbReference type="SUPFAM" id="SSF160515">
    <property type="entry name" value="YueI-like"/>
    <property type="match status" value="1"/>
</dbReference>
<evidence type="ECO:0000256" key="1">
    <source>
        <dbReference type="SAM" id="MobiDB-lite"/>
    </source>
</evidence>
<dbReference type="eggNOG" id="COG5506">
    <property type="taxonomic scope" value="Bacteria"/>
</dbReference>
<feature type="compositionally biased region" description="Polar residues" evidence="1">
    <location>
        <begin position="12"/>
        <end position="22"/>
    </location>
</feature>
<dbReference type="InterPro" id="IPR012543">
    <property type="entry name" value="DUF1694"/>
</dbReference>
<evidence type="ECO:0000313" key="2">
    <source>
        <dbReference type="EMBL" id="ADL13700.1"/>
    </source>
</evidence>
<dbReference type="HOGENOM" id="CLU_119505_0_0_9"/>
<dbReference type="InterPro" id="IPR029064">
    <property type="entry name" value="Ribosomal_eL30-like_sf"/>
</dbReference>
<feature type="region of interest" description="Disordered" evidence="1">
    <location>
        <begin position="1"/>
        <end position="22"/>
    </location>
</feature>
<proteinExistence type="predicted"/>
<dbReference type="AlphaFoldDB" id="D9QTX9"/>
<evidence type="ECO:0000313" key="3">
    <source>
        <dbReference type="Proteomes" id="UP000001661"/>
    </source>
</evidence>
<dbReference type="EMBL" id="CP002105">
    <property type="protein sequence ID" value="ADL13700.1"/>
    <property type="molecule type" value="Genomic_DNA"/>
</dbReference>
<reference evidence="2 3" key="1">
    <citation type="journal article" date="2010" name="Stand. Genomic Sci.">
        <title>Complete genome sequence of Acetohalobium arabaticum type strain (Z-7288).</title>
        <authorList>
            <person name="Sikorski J."/>
            <person name="Lapidus A."/>
            <person name="Chertkov O."/>
            <person name="Lucas S."/>
            <person name="Copeland A."/>
            <person name="Glavina Del Rio T."/>
            <person name="Nolan M."/>
            <person name="Tice H."/>
            <person name="Cheng J.F."/>
            <person name="Han C."/>
            <person name="Brambilla E."/>
            <person name="Pitluck S."/>
            <person name="Liolios K."/>
            <person name="Ivanova N."/>
            <person name="Mavromatis K."/>
            <person name="Mikhailova N."/>
            <person name="Pati A."/>
            <person name="Bruce D."/>
            <person name="Detter C."/>
            <person name="Tapia R."/>
            <person name="Goodwin L."/>
            <person name="Chen A."/>
            <person name="Palaniappan K."/>
            <person name="Land M."/>
            <person name="Hauser L."/>
            <person name="Chang Y.J."/>
            <person name="Jeffries C.D."/>
            <person name="Rohde M."/>
            <person name="Goker M."/>
            <person name="Spring S."/>
            <person name="Woyke T."/>
            <person name="Bristow J."/>
            <person name="Eisen J.A."/>
            <person name="Markowitz V."/>
            <person name="Hugenholtz P."/>
            <person name="Kyrpides N.C."/>
            <person name="Klenk H.P."/>
        </authorList>
    </citation>
    <scope>NUCLEOTIDE SEQUENCE [LARGE SCALE GENOMIC DNA]</scope>
    <source>
        <strain evidence="3">ATCC 49924 / DSM 5501 / Z-7288</strain>
    </source>
</reference>
<feature type="compositionally biased region" description="Basic and acidic residues" evidence="1">
    <location>
        <begin position="1"/>
        <end position="10"/>
    </location>
</feature>
<dbReference type="Proteomes" id="UP000001661">
    <property type="component" value="Chromosome"/>
</dbReference>
<dbReference type="KEGG" id="aar:Acear_2214"/>
<evidence type="ECO:0008006" key="4">
    <source>
        <dbReference type="Google" id="ProtNLM"/>
    </source>
</evidence>
<dbReference type="OrthoDB" id="95278at2"/>
<organism evidence="2 3">
    <name type="scientific">Acetohalobium arabaticum (strain ATCC 49924 / DSM 5501 / Z-7288)</name>
    <dbReference type="NCBI Taxonomy" id="574087"/>
    <lineage>
        <taxon>Bacteria</taxon>
        <taxon>Bacillati</taxon>
        <taxon>Bacillota</taxon>
        <taxon>Clostridia</taxon>
        <taxon>Halanaerobiales</taxon>
        <taxon>Halobacteroidaceae</taxon>
        <taxon>Acetohalobium</taxon>
    </lineage>
</organism>
<protein>
    <recommendedName>
        <fullName evidence="4">DUF1694 domain-containing protein</fullName>
    </recommendedName>
</protein>
<sequence>MGPKDEEIQKEAISNQDKNELEQTVSAGIHGGFELKKGEKRRFLGEFKERVIKALTFGQIIEPGVYPEILEAIKDLEAEKLIINRQIDMQAAKEYIDLARENGLSFKKVESDDFKGDIGLVVVSDKAVNNDEIRVPDKKEKFKELNLPLELLDKAGEKICTECYEEIADKAPEELINFKKMGWIDKLFGTSCFCKE</sequence>
<dbReference type="STRING" id="574087.Acear_2214"/>
<dbReference type="RefSeq" id="WP_013279141.1">
    <property type="nucleotide sequence ID" value="NC_014378.1"/>
</dbReference>
<dbReference type="Gene3D" id="3.30.1330.30">
    <property type="match status" value="1"/>
</dbReference>
<gene>
    <name evidence="2" type="ordered locus">Acear_2214</name>
</gene>